<feature type="transmembrane region" description="Helical" evidence="8">
    <location>
        <begin position="257"/>
        <end position="274"/>
    </location>
</feature>
<dbReference type="AlphaFoldDB" id="A0A9P6VTX1"/>
<feature type="transmembrane region" description="Helical" evidence="8">
    <location>
        <begin position="58"/>
        <end position="80"/>
    </location>
</feature>
<feature type="transmembrane region" description="Helical" evidence="8">
    <location>
        <begin position="286"/>
        <end position="302"/>
    </location>
</feature>
<feature type="transmembrane region" description="Helical" evidence="8">
    <location>
        <begin position="125"/>
        <end position="143"/>
    </location>
</feature>
<evidence type="ECO:0000256" key="4">
    <source>
        <dbReference type="ARBA" id="ARBA00022692"/>
    </source>
</evidence>
<feature type="transmembrane region" description="Helical" evidence="8">
    <location>
        <begin position="100"/>
        <end position="118"/>
    </location>
</feature>
<keyword evidence="6 8" id="KW-0472">Membrane</keyword>
<dbReference type="InterPro" id="IPR006043">
    <property type="entry name" value="NCS2"/>
</dbReference>
<keyword evidence="5 8" id="KW-1133">Transmembrane helix</keyword>
<feature type="transmembrane region" description="Helical" evidence="8">
    <location>
        <begin position="322"/>
        <end position="340"/>
    </location>
</feature>
<keyword evidence="10" id="KW-1185">Reference proteome</keyword>
<dbReference type="OrthoDB" id="1641903at2759"/>
<evidence type="ECO:0000313" key="9">
    <source>
        <dbReference type="EMBL" id="KAG0654785.1"/>
    </source>
</evidence>
<comment type="caution">
    <text evidence="9">The sequence shown here is derived from an EMBL/GenBank/DDBJ whole genome shotgun (WGS) entry which is preliminary data.</text>
</comment>
<dbReference type="GO" id="GO:0042907">
    <property type="term" value="F:xanthine transmembrane transporter activity"/>
    <property type="evidence" value="ECO:0007669"/>
    <property type="project" value="TreeGrafter"/>
</dbReference>
<feature type="transmembrane region" description="Helical" evidence="8">
    <location>
        <begin position="411"/>
        <end position="431"/>
    </location>
</feature>
<proteinExistence type="inferred from homology"/>
<accession>A0A9P6VTX1</accession>
<evidence type="ECO:0000256" key="6">
    <source>
        <dbReference type="ARBA" id="ARBA00023136"/>
    </source>
</evidence>
<evidence type="ECO:0000256" key="2">
    <source>
        <dbReference type="ARBA" id="ARBA00008821"/>
    </source>
</evidence>
<comment type="subcellular location">
    <subcellularLocation>
        <location evidence="1">Membrane</location>
        <topology evidence="1">Multi-pass membrane protein</topology>
    </subcellularLocation>
</comment>
<feature type="region of interest" description="Disordered" evidence="7">
    <location>
        <begin position="551"/>
        <end position="574"/>
    </location>
</feature>
<evidence type="ECO:0000256" key="1">
    <source>
        <dbReference type="ARBA" id="ARBA00004141"/>
    </source>
</evidence>
<keyword evidence="4 8" id="KW-0812">Transmembrane</keyword>
<name>A0A9P6VTX1_RHOMI</name>
<dbReference type="GO" id="GO:0000324">
    <property type="term" value="C:fungal-type vacuole"/>
    <property type="evidence" value="ECO:0007669"/>
    <property type="project" value="TreeGrafter"/>
</dbReference>
<dbReference type="GO" id="GO:0005886">
    <property type="term" value="C:plasma membrane"/>
    <property type="evidence" value="ECO:0007669"/>
    <property type="project" value="TreeGrafter"/>
</dbReference>
<dbReference type="NCBIfam" id="TIGR00801">
    <property type="entry name" value="ncs2"/>
    <property type="match status" value="1"/>
</dbReference>
<feature type="transmembrane region" description="Helical" evidence="8">
    <location>
        <begin position="208"/>
        <end position="230"/>
    </location>
</feature>
<dbReference type="InterPro" id="IPR006042">
    <property type="entry name" value="Xan_ur_permease"/>
</dbReference>
<keyword evidence="3" id="KW-0813">Transport</keyword>
<dbReference type="Proteomes" id="UP000777482">
    <property type="component" value="Unassembled WGS sequence"/>
</dbReference>
<dbReference type="Pfam" id="PF00860">
    <property type="entry name" value="Xan_ur_permease"/>
    <property type="match status" value="1"/>
</dbReference>
<sequence length="598" mass="63425">MSPDAADVHARLDSERLLRMPRLSDLSSRDFWIGDYNYRALLSFRSRKLPFFGPNDRLPVVLALVLGLQHALAMVGGLVVPPLLLGGSAGAALAPNDQTYLVSAALIWCGLGTFVQVSRIPLGKGFFLGSGVLNVIGTSFAFVNSSLSYLNAEYNREGGLCTFAADGTKNPCPEAFGALLGTGSVVGLIAILFAFTPSRILRKLFPPLITGSILLCIGLSLMSSGITNWAGGSSCESGGLCPNASAPHAAPWGSPRLIGLGFSVWASIVLLDLFGPPLVKNMSTMLGFLVGIIIAAACGYFQTDVINSAPVVNFLWVRRFPLSVRGELVLPFMASFLVVISEAVGNITATCNASGLPVKGPRYSSHIQGGLLSDALWACLSGVATVPPTTTFSQNVSVIALSNNASRIGGFVSAGFLLLMGIFAKFGAVWVACPPSVIGGLTVFLFASVAVAGLRILSQVPWTRRSRFIATASLSLGFAAIVKPTWFGNFFSYEGSNHALRGFLDALTLIVEESYLITMFIAIPLELLVPYGEDDLEHFEREKLAAEALVGQTTTTGGGDSGANKSRSRLTEEVDELEIGQIRARADEEMAIDEIDRK</sequence>
<feature type="transmembrane region" description="Helical" evidence="8">
    <location>
        <begin position="437"/>
        <end position="456"/>
    </location>
</feature>
<evidence type="ECO:0000256" key="3">
    <source>
        <dbReference type="ARBA" id="ARBA00022448"/>
    </source>
</evidence>
<evidence type="ECO:0000256" key="5">
    <source>
        <dbReference type="ARBA" id="ARBA00022989"/>
    </source>
</evidence>
<dbReference type="PANTHER" id="PTHR42810:SF2">
    <property type="entry name" value="PURINE PERMEASE C1399.01C-RELATED"/>
    <property type="match status" value="1"/>
</dbReference>
<dbReference type="PANTHER" id="PTHR42810">
    <property type="entry name" value="PURINE PERMEASE C1399.01C-RELATED"/>
    <property type="match status" value="1"/>
</dbReference>
<evidence type="ECO:0000256" key="7">
    <source>
        <dbReference type="SAM" id="MobiDB-lite"/>
    </source>
</evidence>
<reference evidence="9 10" key="1">
    <citation type="submission" date="2020-11" db="EMBL/GenBank/DDBJ databases">
        <title>Kefir isolates.</title>
        <authorList>
            <person name="Marcisauskas S."/>
            <person name="Kim Y."/>
            <person name="Blasche S."/>
        </authorList>
    </citation>
    <scope>NUCLEOTIDE SEQUENCE [LARGE SCALE GENOMIC DNA]</scope>
    <source>
        <strain evidence="9 10">KR</strain>
    </source>
</reference>
<dbReference type="EMBL" id="PUHQ01000138">
    <property type="protein sequence ID" value="KAG0654785.1"/>
    <property type="molecule type" value="Genomic_DNA"/>
</dbReference>
<evidence type="ECO:0000313" key="10">
    <source>
        <dbReference type="Proteomes" id="UP000777482"/>
    </source>
</evidence>
<evidence type="ECO:0008006" key="11">
    <source>
        <dbReference type="Google" id="ProtNLM"/>
    </source>
</evidence>
<feature type="transmembrane region" description="Helical" evidence="8">
    <location>
        <begin position="175"/>
        <end position="196"/>
    </location>
</feature>
<organism evidence="9 10">
    <name type="scientific">Rhodotorula mucilaginosa</name>
    <name type="common">Yeast</name>
    <name type="synonym">Rhodotorula rubra</name>
    <dbReference type="NCBI Taxonomy" id="5537"/>
    <lineage>
        <taxon>Eukaryota</taxon>
        <taxon>Fungi</taxon>
        <taxon>Dikarya</taxon>
        <taxon>Basidiomycota</taxon>
        <taxon>Pucciniomycotina</taxon>
        <taxon>Microbotryomycetes</taxon>
        <taxon>Sporidiobolales</taxon>
        <taxon>Sporidiobolaceae</taxon>
        <taxon>Rhodotorula</taxon>
    </lineage>
</organism>
<comment type="similarity">
    <text evidence="2">Belongs to the nucleobase:cation symporter-2 (NCS2) (TC 2.A.40) family.</text>
</comment>
<gene>
    <name evidence="9" type="ORF">C6P46_001390</name>
</gene>
<protein>
    <recommendedName>
        <fullName evidence="11">Purine permease</fullName>
    </recommendedName>
</protein>
<evidence type="ECO:0000256" key="8">
    <source>
        <dbReference type="SAM" id="Phobius"/>
    </source>
</evidence>